<accession>A0ABW1EJK1</accession>
<gene>
    <name evidence="2" type="ORF">ACFPT7_14220</name>
</gene>
<dbReference type="RefSeq" id="WP_263340500.1">
    <property type="nucleotide sequence ID" value="NZ_JAGSYH010000005.1"/>
</dbReference>
<feature type="transmembrane region" description="Helical" evidence="1">
    <location>
        <begin position="60"/>
        <end position="82"/>
    </location>
</feature>
<organism evidence="2 3">
    <name type="scientific">Acidicapsa dinghuensis</name>
    <dbReference type="NCBI Taxonomy" id="2218256"/>
    <lineage>
        <taxon>Bacteria</taxon>
        <taxon>Pseudomonadati</taxon>
        <taxon>Acidobacteriota</taxon>
        <taxon>Terriglobia</taxon>
        <taxon>Terriglobales</taxon>
        <taxon>Acidobacteriaceae</taxon>
        <taxon>Acidicapsa</taxon>
    </lineage>
</organism>
<dbReference type="EMBL" id="JBHSPH010000005">
    <property type="protein sequence ID" value="MFC5863457.1"/>
    <property type="molecule type" value="Genomic_DNA"/>
</dbReference>
<keyword evidence="1" id="KW-1133">Transmembrane helix</keyword>
<feature type="transmembrane region" description="Helical" evidence="1">
    <location>
        <begin position="131"/>
        <end position="152"/>
    </location>
</feature>
<keyword evidence="1" id="KW-0812">Transmembrane</keyword>
<comment type="caution">
    <text evidence="2">The sequence shown here is derived from an EMBL/GenBank/DDBJ whole genome shotgun (WGS) entry which is preliminary data.</text>
</comment>
<feature type="transmembrane region" description="Helical" evidence="1">
    <location>
        <begin position="26"/>
        <end position="48"/>
    </location>
</feature>
<keyword evidence="1" id="KW-0472">Membrane</keyword>
<evidence type="ECO:0000313" key="3">
    <source>
        <dbReference type="Proteomes" id="UP001596091"/>
    </source>
</evidence>
<sequence>MASISQGAPARPLHSVTGRNGLLDRYFYFAMSLLFAAVVITGFSQTVNRNLFHAAPPRPVLLWIHGAAFSAWVVFYILQSALVRTHNVKVHRLLGWFGAGLAALMTVLGYTIAVIMGRFDAVQLHQPDPTFLSVPFFDMTTFSVLVGLAIYWRRKPEVHRRLMFLSSCCLMDAPLGRFDVIFNSAMFFPCLDAIMLLGVVRDLMVNRRVHAVYRYALPVLFVAQGCVVYLWRGSPAWWLSVTRGILG</sequence>
<reference evidence="3" key="1">
    <citation type="journal article" date="2019" name="Int. J. Syst. Evol. Microbiol.">
        <title>The Global Catalogue of Microorganisms (GCM) 10K type strain sequencing project: providing services to taxonomists for standard genome sequencing and annotation.</title>
        <authorList>
            <consortium name="The Broad Institute Genomics Platform"/>
            <consortium name="The Broad Institute Genome Sequencing Center for Infectious Disease"/>
            <person name="Wu L."/>
            <person name="Ma J."/>
        </authorList>
    </citation>
    <scope>NUCLEOTIDE SEQUENCE [LARGE SCALE GENOMIC DNA]</scope>
    <source>
        <strain evidence="3">JCM 4087</strain>
    </source>
</reference>
<evidence type="ECO:0000256" key="1">
    <source>
        <dbReference type="SAM" id="Phobius"/>
    </source>
</evidence>
<evidence type="ECO:0000313" key="2">
    <source>
        <dbReference type="EMBL" id="MFC5863457.1"/>
    </source>
</evidence>
<protein>
    <submittedName>
        <fullName evidence="2">Uncharacterized protein</fullName>
    </submittedName>
</protein>
<keyword evidence="3" id="KW-1185">Reference proteome</keyword>
<proteinExistence type="predicted"/>
<feature type="transmembrane region" description="Helical" evidence="1">
    <location>
        <begin position="212"/>
        <end position="231"/>
    </location>
</feature>
<feature type="transmembrane region" description="Helical" evidence="1">
    <location>
        <begin position="94"/>
        <end position="119"/>
    </location>
</feature>
<name>A0ABW1EJK1_9BACT</name>
<dbReference type="Proteomes" id="UP001596091">
    <property type="component" value="Unassembled WGS sequence"/>
</dbReference>